<accession>A0A7S2YFN0</accession>
<organism evidence="2">
    <name type="scientific">Entomoneis paludosa</name>
    <dbReference type="NCBI Taxonomy" id="265537"/>
    <lineage>
        <taxon>Eukaryota</taxon>
        <taxon>Sar</taxon>
        <taxon>Stramenopiles</taxon>
        <taxon>Ochrophyta</taxon>
        <taxon>Bacillariophyta</taxon>
        <taxon>Bacillariophyceae</taxon>
        <taxon>Bacillariophycidae</taxon>
        <taxon>Entomoneidaceae</taxon>
        <taxon>Entomoneis</taxon>
    </lineage>
</organism>
<dbReference type="AlphaFoldDB" id="A0A7S2YFN0"/>
<dbReference type="EMBL" id="HBHT01023536">
    <property type="protein sequence ID" value="CAD9974255.1"/>
    <property type="molecule type" value="Transcribed_RNA"/>
</dbReference>
<feature type="compositionally biased region" description="Polar residues" evidence="1">
    <location>
        <begin position="1"/>
        <end position="19"/>
    </location>
</feature>
<reference evidence="2" key="1">
    <citation type="submission" date="2021-01" db="EMBL/GenBank/DDBJ databases">
        <authorList>
            <person name="Corre E."/>
            <person name="Pelletier E."/>
            <person name="Niang G."/>
            <person name="Scheremetjew M."/>
            <person name="Finn R."/>
            <person name="Kale V."/>
            <person name="Holt S."/>
            <person name="Cochrane G."/>
            <person name="Meng A."/>
            <person name="Brown T."/>
            <person name="Cohen L."/>
        </authorList>
    </citation>
    <scope>NUCLEOTIDE SEQUENCE</scope>
    <source>
        <strain evidence="2">CCMP125</strain>
    </source>
</reference>
<proteinExistence type="predicted"/>
<name>A0A7S2YFN0_9STRA</name>
<protein>
    <submittedName>
        <fullName evidence="2">Uncharacterized protein</fullName>
    </submittedName>
</protein>
<evidence type="ECO:0000256" key="1">
    <source>
        <dbReference type="SAM" id="MobiDB-lite"/>
    </source>
</evidence>
<feature type="region of interest" description="Disordered" evidence="1">
    <location>
        <begin position="1"/>
        <end position="23"/>
    </location>
</feature>
<evidence type="ECO:0000313" key="2">
    <source>
        <dbReference type="EMBL" id="CAD9974255.1"/>
    </source>
</evidence>
<sequence>MLTSTDEGPQNNLCSRVQQSSSSSWSLCALFSRRPRFEWTPCLEERRFRKGTGPYPCYYGMHATTTLYCSVSDSGVIGNRADKNYAKCAFGSSAKLDTRSTTSLWMILMRKEQ</sequence>
<gene>
    <name evidence="2" type="ORF">APAL1065_LOCUS15797</name>
</gene>